<name>A0ABX4PWY4_9PSED</name>
<dbReference type="EMBL" id="PHHE01000001">
    <property type="protein sequence ID" value="PKA67804.1"/>
    <property type="molecule type" value="Genomic_DNA"/>
</dbReference>
<reference evidence="1 2" key="1">
    <citation type="submission" date="2017-11" db="EMBL/GenBank/DDBJ databases">
        <title>Genome sequencing of a diverse group of Pseudomonas species.</title>
        <authorList>
            <person name="Loper J."/>
        </authorList>
    </citation>
    <scope>NUCLEOTIDE SEQUENCE [LARGE SCALE GENOMIC DNA]</scope>
    <source>
        <strain evidence="1 2">LMG 25716</strain>
    </source>
</reference>
<proteinExistence type="predicted"/>
<protein>
    <submittedName>
        <fullName evidence="1">Uncharacterized protein</fullName>
    </submittedName>
</protein>
<sequence length="147" mass="16429">MTPNNKIIEDFNDMKDCAYGGNQGFSRPHMDFKFISRPDETSAMAIRSAPDREHFGGKVLAVMGGKLKISLNTAVSAISFRFINAGNGFKAYFYDENNQELGQKDEEAQGDGTTLKELKFEHPGIYHIHIIEPNGTIMFFDNIEATS</sequence>
<evidence type="ECO:0000313" key="2">
    <source>
        <dbReference type="Proteomes" id="UP000232455"/>
    </source>
</evidence>
<evidence type="ECO:0000313" key="1">
    <source>
        <dbReference type="EMBL" id="PKA67804.1"/>
    </source>
</evidence>
<gene>
    <name evidence="1" type="ORF">ATI02_0512</name>
</gene>
<keyword evidence="2" id="KW-1185">Reference proteome</keyword>
<comment type="caution">
    <text evidence="1">The sequence shown here is derived from an EMBL/GenBank/DDBJ whole genome shotgun (WGS) entry which is preliminary data.</text>
</comment>
<organism evidence="1 2">
    <name type="scientific">Pseudomonas baetica</name>
    <dbReference type="NCBI Taxonomy" id="674054"/>
    <lineage>
        <taxon>Bacteria</taxon>
        <taxon>Pseudomonadati</taxon>
        <taxon>Pseudomonadota</taxon>
        <taxon>Gammaproteobacteria</taxon>
        <taxon>Pseudomonadales</taxon>
        <taxon>Pseudomonadaceae</taxon>
        <taxon>Pseudomonas</taxon>
    </lineage>
</organism>
<dbReference type="RefSeq" id="WP_100845348.1">
    <property type="nucleotide sequence ID" value="NZ_PHHE01000001.1"/>
</dbReference>
<dbReference type="Proteomes" id="UP000232455">
    <property type="component" value="Unassembled WGS sequence"/>
</dbReference>
<accession>A0ABX4PWY4</accession>